<dbReference type="AlphaFoldDB" id="U3A8T5"/>
<feature type="domain" description="GFO/IDH/MocA-like oxidoreductase" evidence="2">
    <location>
        <begin position="132"/>
        <end position="282"/>
    </location>
</feature>
<feature type="domain" description="Gfo/Idh/MocA-like oxidoreductase N-terminal" evidence="1">
    <location>
        <begin position="1"/>
        <end position="119"/>
    </location>
</feature>
<dbReference type="InterPro" id="IPR036291">
    <property type="entry name" value="NAD(P)-bd_dom_sf"/>
</dbReference>
<dbReference type="PANTHER" id="PTHR43377:SF2">
    <property type="entry name" value="BINDING ROSSMANN FOLD OXIDOREDUCTASE, PUTATIVE (AFU_ORTHOLOGUE AFUA_4G00560)-RELATED"/>
    <property type="match status" value="1"/>
</dbReference>
<dbReference type="SUPFAM" id="SSF55347">
    <property type="entry name" value="Glyceraldehyde-3-phosphate dehydrogenase-like, C-terminal domain"/>
    <property type="match status" value="1"/>
</dbReference>
<reference evidence="3 4" key="1">
    <citation type="submission" date="2013-09" db="EMBL/GenBank/DDBJ databases">
        <title>Whole genome shotgun sequence of Vibrio azureus NBRC 104587.</title>
        <authorList>
            <person name="Isaki S."/>
            <person name="Hosoyama A."/>
            <person name="Numata M."/>
            <person name="Hashimoto M."/>
            <person name="Hosoyama Y."/>
            <person name="Tsuchikane K."/>
            <person name="Noguchi M."/>
            <person name="Hirakata S."/>
            <person name="Ichikawa N."/>
            <person name="Ohji S."/>
            <person name="Yamazoe A."/>
            <person name="Fujita N."/>
        </authorList>
    </citation>
    <scope>NUCLEOTIDE SEQUENCE [LARGE SCALE GENOMIC DNA]</scope>
    <source>
        <strain evidence="3 4">NBRC 104587</strain>
    </source>
</reference>
<keyword evidence="4" id="KW-1185">Reference proteome</keyword>
<evidence type="ECO:0000259" key="1">
    <source>
        <dbReference type="Pfam" id="PF01408"/>
    </source>
</evidence>
<dbReference type="InterPro" id="IPR000683">
    <property type="entry name" value="Gfo/Idh/MocA-like_OxRdtase_N"/>
</dbReference>
<dbReference type="Pfam" id="PF22725">
    <property type="entry name" value="GFO_IDH_MocA_C3"/>
    <property type="match status" value="1"/>
</dbReference>
<dbReference type="GO" id="GO:0000166">
    <property type="term" value="F:nucleotide binding"/>
    <property type="evidence" value="ECO:0007669"/>
    <property type="project" value="InterPro"/>
</dbReference>
<dbReference type="eggNOG" id="COG0673">
    <property type="taxonomic scope" value="Bacteria"/>
</dbReference>
<sequence>MKVAICGAGLRSTKVLNYLKHAMPEMTFVGYYDPQPSLLSDIFDPREIKRFESVEAMLSDASPDLLFVGSPNHVHCEQIELGLNAGVRVFTEKPVVTDLAQTWRLVELLREYGPEKCMVGLVLRYSPQIIDLQDALSEGLLGDIVSMEANGHIEPSHGAFFMRDWRRYRQYSGGYMLEKCVHDIDLYNLITNSRPKKVASFGGRNSFIPKNTPTHTDELELVHSKTSIWQSMNDPYGSDADIVDHQTALLSFENKVSMTFHTNLNIPDQQRRFMVAGSKGMAEGDFKRGFMKITASPSGKTLFGCDYKAIPEANIDHYGADAKMARDIACYLRDGSESLPVSIVDALEAGIAAMAIDQARESGEVVDLTKTWAQFDSYRLRD</sequence>
<evidence type="ECO:0000259" key="2">
    <source>
        <dbReference type="Pfam" id="PF22725"/>
    </source>
</evidence>
<dbReference type="SUPFAM" id="SSF51735">
    <property type="entry name" value="NAD(P)-binding Rossmann-fold domains"/>
    <property type="match status" value="1"/>
</dbReference>
<name>U3A8T5_9VIBR</name>
<dbReference type="Gene3D" id="3.40.50.720">
    <property type="entry name" value="NAD(P)-binding Rossmann-like Domain"/>
    <property type="match status" value="1"/>
</dbReference>
<evidence type="ECO:0008006" key="5">
    <source>
        <dbReference type="Google" id="ProtNLM"/>
    </source>
</evidence>
<dbReference type="RefSeq" id="WP_021710071.1">
    <property type="nucleotide sequence ID" value="NZ_BAOB01000052.1"/>
</dbReference>
<proteinExistence type="predicted"/>
<dbReference type="Proteomes" id="UP000016567">
    <property type="component" value="Unassembled WGS sequence"/>
</dbReference>
<comment type="caution">
    <text evidence="3">The sequence shown here is derived from an EMBL/GenBank/DDBJ whole genome shotgun (WGS) entry which is preliminary data.</text>
</comment>
<dbReference type="PANTHER" id="PTHR43377">
    <property type="entry name" value="BILIVERDIN REDUCTASE A"/>
    <property type="match status" value="1"/>
</dbReference>
<dbReference type="InterPro" id="IPR055170">
    <property type="entry name" value="GFO_IDH_MocA-like_dom"/>
</dbReference>
<organism evidence="3 4">
    <name type="scientific">Vibrio azureus NBRC 104587</name>
    <dbReference type="NCBI Taxonomy" id="1219077"/>
    <lineage>
        <taxon>Bacteria</taxon>
        <taxon>Pseudomonadati</taxon>
        <taxon>Pseudomonadota</taxon>
        <taxon>Gammaproteobacteria</taxon>
        <taxon>Vibrionales</taxon>
        <taxon>Vibrionaceae</taxon>
        <taxon>Vibrio</taxon>
    </lineage>
</organism>
<dbReference type="EMBL" id="BATL01000041">
    <property type="protein sequence ID" value="GAD76321.1"/>
    <property type="molecule type" value="Genomic_DNA"/>
</dbReference>
<accession>U3A8T5</accession>
<dbReference type="InterPro" id="IPR051450">
    <property type="entry name" value="Gfo/Idh/MocA_Oxidoreductases"/>
</dbReference>
<evidence type="ECO:0000313" key="3">
    <source>
        <dbReference type="EMBL" id="GAD76321.1"/>
    </source>
</evidence>
<evidence type="ECO:0000313" key="4">
    <source>
        <dbReference type="Proteomes" id="UP000016567"/>
    </source>
</evidence>
<gene>
    <name evidence="3" type="ORF">VAZ01S_041_00220</name>
</gene>
<dbReference type="Pfam" id="PF01408">
    <property type="entry name" value="GFO_IDH_MocA"/>
    <property type="match status" value="1"/>
</dbReference>
<dbReference type="Gene3D" id="3.30.360.10">
    <property type="entry name" value="Dihydrodipicolinate Reductase, domain 2"/>
    <property type="match status" value="1"/>
</dbReference>
<dbReference type="STRING" id="1219077.VAZ01S_041_00220"/>
<dbReference type="OrthoDB" id="9781031at2"/>
<protein>
    <recommendedName>
        <fullName evidence="5">Oxidoreductase</fullName>
    </recommendedName>
</protein>